<dbReference type="EMBL" id="NGKC01000001">
    <property type="protein sequence ID" value="RSU14419.1"/>
    <property type="molecule type" value="Genomic_DNA"/>
</dbReference>
<keyword evidence="2" id="KW-1185">Reference proteome</keyword>
<proteinExistence type="predicted"/>
<dbReference type="OrthoDB" id="3233899at2"/>
<gene>
    <name evidence="1" type="ORF">CBF27_00070</name>
</gene>
<dbReference type="AlphaFoldDB" id="A0A430B296"/>
<dbReference type="Proteomes" id="UP000286773">
    <property type="component" value="Unassembled WGS sequence"/>
</dbReference>
<accession>A0A430B296</accession>
<evidence type="ECO:0000313" key="1">
    <source>
        <dbReference type="EMBL" id="RSU14419.1"/>
    </source>
</evidence>
<reference evidence="1 2" key="1">
    <citation type="submission" date="2017-05" db="EMBL/GenBank/DDBJ databases">
        <title>Vagococcus spp. assemblies.</title>
        <authorList>
            <person name="Gulvik C.A."/>
        </authorList>
    </citation>
    <scope>NUCLEOTIDE SEQUENCE [LARGE SCALE GENOMIC DNA]</scope>
    <source>
        <strain evidence="1 2">LMG 24798</strain>
    </source>
</reference>
<dbReference type="NCBIfam" id="NF041553">
    <property type="entry name" value="CBO2463_dom"/>
    <property type="match status" value="1"/>
</dbReference>
<comment type="caution">
    <text evidence="1">The sequence shown here is derived from an EMBL/GenBank/DDBJ whole genome shotgun (WGS) entry which is preliminary data.</text>
</comment>
<dbReference type="RefSeq" id="WP_126811030.1">
    <property type="nucleotide sequence ID" value="NZ_NGKC01000001.1"/>
</dbReference>
<organism evidence="1 2">
    <name type="scientific">Vagococcus acidifermentans</name>
    <dbReference type="NCBI Taxonomy" id="564710"/>
    <lineage>
        <taxon>Bacteria</taxon>
        <taxon>Bacillati</taxon>
        <taxon>Bacillota</taxon>
        <taxon>Bacilli</taxon>
        <taxon>Lactobacillales</taxon>
        <taxon>Enterococcaceae</taxon>
        <taxon>Vagococcus</taxon>
    </lineage>
</organism>
<name>A0A430B296_9ENTE</name>
<sequence>MDNMDKLKYISTERMFEGVLVEITDASVTIDIKGRLGQFKIPRRMLISEYDLKIGQEVGFMMSYPEVLNEEPNEHYVNAIEEHERRKLKMTQNKGEK</sequence>
<dbReference type="InterPro" id="IPR048108">
    <property type="entry name" value="CBO2463_dom"/>
</dbReference>
<evidence type="ECO:0000313" key="2">
    <source>
        <dbReference type="Proteomes" id="UP000286773"/>
    </source>
</evidence>
<protein>
    <submittedName>
        <fullName evidence="1">Uncharacterized protein</fullName>
    </submittedName>
</protein>